<accession>A0A1L5JQQ6</accession>
<evidence type="ECO:0000313" key="1">
    <source>
        <dbReference type="EMBL" id="APO17794.1"/>
    </source>
</evidence>
<name>A0A1L5JQQ6_PROMI</name>
<protein>
    <submittedName>
        <fullName evidence="1">Uncharacterized protein</fullName>
    </submittedName>
</protein>
<sequence length="83" mass="9195">MHSKCSNGFQSTALFTLGHFQVLWRFTQMSLSGFGALAVGRKVTNPFIYLPIAFLQKYENRLCLAAGDLAKKIETPNVVCILA</sequence>
<organism evidence="1">
    <name type="scientific">Proteus mirabilis</name>
    <dbReference type="NCBI Taxonomy" id="584"/>
    <lineage>
        <taxon>Bacteria</taxon>
        <taxon>Pseudomonadati</taxon>
        <taxon>Pseudomonadota</taxon>
        <taxon>Gammaproteobacteria</taxon>
        <taxon>Enterobacterales</taxon>
        <taxon>Morganellaceae</taxon>
        <taxon>Proteus</taxon>
    </lineage>
</organism>
<reference evidence="1" key="1">
    <citation type="journal article" date="2016" name="Sci. Rep.">
        <title>SXT/R391 integrative and conjugative elements in Proteus species reveal abundant genetic diversity and multidrug resistance.</title>
        <authorList>
            <person name="Li X."/>
            <person name="Du Y."/>
            <person name="Du P."/>
            <person name="Dai H."/>
            <person name="Fang Y."/>
            <person name="Li Z."/>
            <person name="Lv N."/>
            <person name="Zhu B."/>
            <person name="Kan B."/>
            <person name="Wang D."/>
        </authorList>
    </citation>
    <scope>NUCLEOTIDE SEQUENCE</scope>
    <source>
        <strain evidence="1">TJ3335</strain>
    </source>
</reference>
<proteinExistence type="predicted"/>
<dbReference type="EMBL" id="KX243416">
    <property type="protein sequence ID" value="APO17794.1"/>
    <property type="molecule type" value="Genomic_DNA"/>
</dbReference>
<dbReference type="AlphaFoldDB" id="A0A1L5JQQ6"/>